<feature type="transmembrane region" description="Helical" evidence="1">
    <location>
        <begin position="418"/>
        <end position="441"/>
    </location>
</feature>
<evidence type="ECO:0000256" key="1">
    <source>
        <dbReference type="SAM" id="Phobius"/>
    </source>
</evidence>
<organism evidence="2 3">
    <name type="scientific">Saprolegnia parasitica (strain CBS 223.65)</name>
    <dbReference type="NCBI Taxonomy" id="695850"/>
    <lineage>
        <taxon>Eukaryota</taxon>
        <taxon>Sar</taxon>
        <taxon>Stramenopiles</taxon>
        <taxon>Oomycota</taxon>
        <taxon>Saprolegniomycetes</taxon>
        <taxon>Saprolegniales</taxon>
        <taxon>Saprolegniaceae</taxon>
        <taxon>Saprolegnia</taxon>
    </lineage>
</organism>
<gene>
    <name evidence="2" type="ORF">SPRG_17889</name>
</gene>
<keyword evidence="1" id="KW-0812">Transmembrane</keyword>
<dbReference type="Proteomes" id="UP000030745">
    <property type="component" value="Unassembled WGS sequence"/>
</dbReference>
<name>A0A067BIM6_SAPPC</name>
<dbReference type="OrthoDB" id="10437523at2759"/>
<feature type="transmembrane region" description="Helical" evidence="1">
    <location>
        <begin position="462"/>
        <end position="481"/>
    </location>
</feature>
<reference evidence="2 3" key="1">
    <citation type="journal article" date="2013" name="PLoS Genet.">
        <title>Distinctive expansion of potential virulence genes in the genome of the oomycete fish pathogen Saprolegnia parasitica.</title>
        <authorList>
            <person name="Jiang R.H."/>
            <person name="de Bruijn I."/>
            <person name="Haas B.J."/>
            <person name="Belmonte R."/>
            <person name="Lobach L."/>
            <person name="Christie J."/>
            <person name="van den Ackerveken G."/>
            <person name="Bottin A."/>
            <person name="Bulone V."/>
            <person name="Diaz-Moreno S.M."/>
            <person name="Dumas B."/>
            <person name="Fan L."/>
            <person name="Gaulin E."/>
            <person name="Govers F."/>
            <person name="Grenville-Briggs L.J."/>
            <person name="Horner N.R."/>
            <person name="Levin J.Z."/>
            <person name="Mammella M."/>
            <person name="Meijer H.J."/>
            <person name="Morris P."/>
            <person name="Nusbaum C."/>
            <person name="Oome S."/>
            <person name="Phillips A.J."/>
            <person name="van Rooyen D."/>
            <person name="Rzeszutek E."/>
            <person name="Saraiva M."/>
            <person name="Secombes C.J."/>
            <person name="Seidl M.F."/>
            <person name="Snel B."/>
            <person name="Stassen J.H."/>
            <person name="Sykes S."/>
            <person name="Tripathy S."/>
            <person name="van den Berg H."/>
            <person name="Vega-Arreguin J.C."/>
            <person name="Wawra S."/>
            <person name="Young S.K."/>
            <person name="Zeng Q."/>
            <person name="Dieguez-Uribeondo J."/>
            <person name="Russ C."/>
            <person name="Tyler B.M."/>
            <person name="van West P."/>
        </authorList>
    </citation>
    <scope>NUCLEOTIDE SEQUENCE [LARGE SCALE GENOMIC DNA]</scope>
    <source>
        <strain evidence="2 3">CBS 223.65</strain>
    </source>
</reference>
<evidence type="ECO:0000313" key="2">
    <source>
        <dbReference type="EMBL" id="KDO16600.1"/>
    </source>
</evidence>
<sequence length="623" mass="67848">MYWNLASDFWALATNDSGVTGKSLLRSSARFAFANTSMLDGYYRNGSMSAPLDPAYHVFQSHLGAFGSVDLRHVPCPASLATLVRDVHEALRSVLANTTDIHGSYTAQTAYLELVTMQGLVAVPSSLDASSQFSAGSNLLCHAPLSSFNLSSGLPSYFGVAVGCNVVFGEWVYVMKDQILFALLASGIALAPTLHIPSTCKVEAVSPSDCRAMLTSISAFLHTYFAPAYLQALRAQAQRVQGDVNALSVDLATYLQDASTSEISLFHQRILDDADVPMQLTGWTNLYDWVLGFREVVAFEADNASLTVMSTAYTSTTFAASAAEVPINVATYLRVFCQYISLLLLVLSLVAMSYTVQNRFTSEGFNLFEVNRVGGMVWIGRPMLFLRSVTALCILSTATLQLQLAGKATTLDPARQDVSPFLAICTKVLAAGELGWLVYIADDICMVITQQYTASYTFKSALLAWAIAAMLSLIAPVTHSVDLELRCAVDVTDYQAVCSSGHVVIGSLSRLLLLVAIALGSSVSMYLHDRLRYTLPPPTEKPSYLLSCGAKYLFEKTGWVHDCVYHVDVASAALTGLLTWRKDDVIYVFDVKTWRVYTIHTTASMQKGTQRELRLHGALPLVE</sequence>
<dbReference type="OMA" id="THIHDET"/>
<keyword evidence="1" id="KW-0472">Membrane</keyword>
<dbReference type="KEGG" id="spar:SPRG_17889"/>
<dbReference type="GeneID" id="24139417"/>
<feature type="transmembrane region" description="Helical" evidence="1">
    <location>
        <begin position="339"/>
        <end position="356"/>
    </location>
</feature>
<evidence type="ECO:0000313" key="3">
    <source>
        <dbReference type="Proteomes" id="UP000030745"/>
    </source>
</evidence>
<dbReference type="RefSeq" id="XP_012212691.1">
    <property type="nucleotide sequence ID" value="XM_012357301.1"/>
</dbReference>
<protein>
    <submittedName>
        <fullName evidence="2">Uncharacterized protein</fullName>
    </submittedName>
</protein>
<dbReference type="AlphaFoldDB" id="A0A067BIM6"/>
<dbReference type="EMBL" id="KK584027">
    <property type="protein sequence ID" value="KDO16600.1"/>
    <property type="molecule type" value="Genomic_DNA"/>
</dbReference>
<feature type="transmembrane region" description="Helical" evidence="1">
    <location>
        <begin position="501"/>
        <end position="527"/>
    </location>
</feature>
<dbReference type="VEuPathDB" id="FungiDB:SPRG_17889"/>
<accession>A0A067BIM6</accession>
<keyword evidence="1" id="KW-1133">Transmembrane helix</keyword>
<keyword evidence="3" id="KW-1185">Reference proteome</keyword>
<proteinExistence type="predicted"/>